<protein>
    <recommendedName>
        <fullName evidence="4">CUB domain-containing protein</fullName>
    </recommendedName>
</protein>
<proteinExistence type="predicted"/>
<feature type="disulfide bond" evidence="2">
    <location>
        <begin position="148"/>
        <end position="165"/>
    </location>
</feature>
<keyword evidence="3" id="KW-0732">Signal</keyword>
<dbReference type="OrthoDB" id="6331075at2759"/>
<feature type="domain" description="CUB" evidence="4">
    <location>
        <begin position="91"/>
        <end position="207"/>
    </location>
</feature>
<sequence length="349" mass="37509">MKNDKAQPKVCIGALVVAALVAGAHADTVTAVNQAERFLSLFSVVRFKNTACTGSSGDSGTCYAKHSCLLNGGSLEGTCAGGFGSCSKIGCGGTSRNNCTYIQSPGYPNTFSTAMTCTQTIMFNSDVCQLRLDVTEVDLAPPDNRGMCLEDVLTFSQDTKWSQVCGTTLNTHYYLDVDPDASTKVDFTFNIGAGSYPRKWKIKVSQICCDQLSMAPMGCGQYFTSTTGTIKAWNADGSNRVYLHGQNYATCLRKELDRCTITYTETMDDWFLPRCGDTLEFPFSFLDALNPAVGVTCIDNAGIRPVLQPATATLQGPQQIYFVTGDGGNDHFGVGQNSNLDLEFSQGAC</sequence>
<evidence type="ECO:0000259" key="4">
    <source>
        <dbReference type="PROSITE" id="PS01180"/>
    </source>
</evidence>
<feature type="signal peptide" evidence="3">
    <location>
        <begin position="1"/>
        <end position="26"/>
    </location>
</feature>
<dbReference type="Proteomes" id="UP000283509">
    <property type="component" value="Unassembled WGS sequence"/>
</dbReference>
<dbReference type="SUPFAM" id="SSF49854">
    <property type="entry name" value="Spermadhesin, CUB domain"/>
    <property type="match status" value="1"/>
</dbReference>
<comment type="caution">
    <text evidence="2">Lacks conserved residue(s) required for the propagation of feature annotation.</text>
</comment>
<dbReference type="InterPro" id="IPR058698">
    <property type="entry name" value="CUB_metazoa"/>
</dbReference>
<name>A0A3R7QKA1_PENVA</name>
<keyword evidence="6" id="KW-1185">Reference proteome</keyword>
<accession>A0A3R7QKA1</accession>
<dbReference type="AlphaFoldDB" id="A0A3R7QKA1"/>
<evidence type="ECO:0000313" key="5">
    <source>
        <dbReference type="EMBL" id="ROT70161.1"/>
    </source>
</evidence>
<dbReference type="STRING" id="6689.A0A3R7QKA1"/>
<reference evidence="5 6" key="1">
    <citation type="submission" date="2018-04" db="EMBL/GenBank/DDBJ databases">
        <authorList>
            <person name="Zhang X."/>
            <person name="Yuan J."/>
            <person name="Li F."/>
            <person name="Xiang J."/>
        </authorList>
    </citation>
    <scope>NUCLEOTIDE SEQUENCE [LARGE SCALE GENOMIC DNA]</scope>
    <source>
        <tissue evidence="5">Muscle</tissue>
    </source>
</reference>
<dbReference type="InterPro" id="IPR035914">
    <property type="entry name" value="Sperma_CUB_dom_sf"/>
</dbReference>
<organism evidence="5 6">
    <name type="scientific">Penaeus vannamei</name>
    <name type="common">Whiteleg shrimp</name>
    <name type="synonym">Litopenaeus vannamei</name>
    <dbReference type="NCBI Taxonomy" id="6689"/>
    <lineage>
        <taxon>Eukaryota</taxon>
        <taxon>Metazoa</taxon>
        <taxon>Ecdysozoa</taxon>
        <taxon>Arthropoda</taxon>
        <taxon>Crustacea</taxon>
        <taxon>Multicrustacea</taxon>
        <taxon>Malacostraca</taxon>
        <taxon>Eumalacostraca</taxon>
        <taxon>Eucarida</taxon>
        <taxon>Decapoda</taxon>
        <taxon>Dendrobranchiata</taxon>
        <taxon>Penaeoidea</taxon>
        <taxon>Penaeidae</taxon>
        <taxon>Penaeus</taxon>
    </lineage>
</organism>
<dbReference type="PROSITE" id="PS01180">
    <property type="entry name" value="CUB"/>
    <property type="match status" value="1"/>
</dbReference>
<reference evidence="5 6" key="2">
    <citation type="submission" date="2019-01" db="EMBL/GenBank/DDBJ databases">
        <title>The decoding of complex shrimp genome reveals the adaptation for benthos swimmer, frequently molting mechanism and breeding impact on genome.</title>
        <authorList>
            <person name="Sun Y."/>
            <person name="Gao Y."/>
            <person name="Yu Y."/>
        </authorList>
    </citation>
    <scope>NUCLEOTIDE SEQUENCE [LARGE SCALE GENOMIC DNA]</scope>
    <source>
        <tissue evidence="5">Muscle</tissue>
    </source>
</reference>
<dbReference type="PANTHER" id="PTHR33236:SF11">
    <property type="entry name" value="CUB DOMAIN-CONTAINING PROTEIN"/>
    <property type="match status" value="1"/>
</dbReference>
<evidence type="ECO:0000256" key="2">
    <source>
        <dbReference type="PROSITE-ProRule" id="PRU00059"/>
    </source>
</evidence>
<dbReference type="InterPro" id="IPR000859">
    <property type="entry name" value="CUB_dom"/>
</dbReference>
<gene>
    <name evidence="5" type="ORF">C7M84_011580</name>
</gene>
<dbReference type="EMBL" id="QCYY01002459">
    <property type="protein sequence ID" value="ROT70161.1"/>
    <property type="molecule type" value="Genomic_DNA"/>
</dbReference>
<dbReference type="PANTHER" id="PTHR33236">
    <property type="entry name" value="INTRAFLAGELLAR TRANSPORT PROTEIN 122 FAMILY PROTEIN-RELATED"/>
    <property type="match status" value="1"/>
</dbReference>
<feature type="chain" id="PRO_5018730489" description="CUB domain-containing protein" evidence="3">
    <location>
        <begin position="27"/>
        <end position="349"/>
    </location>
</feature>
<evidence type="ECO:0000256" key="1">
    <source>
        <dbReference type="ARBA" id="ARBA00023157"/>
    </source>
</evidence>
<keyword evidence="1 2" id="KW-1015">Disulfide bond</keyword>
<dbReference type="Pfam" id="PF26080">
    <property type="entry name" value="CUB_animal"/>
    <property type="match status" value="1"/>
</dbReference>
<dbReference type="Gene3D" id="2.60.120.290">
    <property type="entry name" value="Spermadhesin, CUB domain"/>
    <property type="match status" value="1"/>
</dbReference>
<evidence type="ECO:0000313" key="6">
    <source>
        <dbReference type="Proteomes" id="UP000283509"/>
    </source>
</evidence>
<evidence type="ECO:0000256" key="3">
    <source>
        <dbReference type="SAM" id="SignalP"/>
    </source>
</evidence>
<dbReference type="Pfam" id="PF00431">
    <property type="entry name" value="CUB"/>
    <property type="match status" value="1"/>
</dbReference>
<comment type="caution">
    <text evidence="5">The sequence shown here is derived from an EMBL/GenBank/DDBJ whole genome shotgun (WGS) entry which is preliminary data.</text>
</comment>